<feature type="repeat" description="ANK" evidence="3">
    <location>
        <begin position="30"/>
        <end position="62"/>
    </location>
</feature>
<protein>
    <submittedName>
        <fullName evidence="5">Uncharacterized protein</fullName>
    </submittedName>
</protein>
<evidence type="ECO:0000256" key="3">
    <source>
        <dbReference type="PROSITE-ProRule" id="PRU00023"/>
    </source>
</evidence>
<organism evidence="5 6">
    <name type="scientific">Piscinibacter gummiphilus</name>
    <dbReference type="NCBI Taxonomy" id="946333"/>
    <lineage>
        <taxon>Bacteria</taxon>
        <taxon>Pseudomonadati</taxon>
        <taxon>Pseudomonadota</taxon>
        <taxon>Betaproteobacteria</taxon>
        <taxon>Burkholderiales</taxon>
        <taxon>Sphaerotilaceae</taxon>
        <taxon>Piscinibacter</taxon>
    </lineage>
</organism>
<dbReference type="KEGG" id="rgu:A4W93_21680"/>
<dbReference type="InterPro" id="IPR036770">
    <property type="entry name" value="Ankyrin_rpt-contain_sf"/>
</dbReference>
<keyword evidence="1" id="KW-0677">Repeat</keyword>
<dbReference type="STRING" id="946333.A4W93_21680"/>
<dbReference type="AlphaFoldDB" id="A0A1W6LI93"/>
<name>A0A1W6LI93_9BURK</name>
<dbReference type="Gene3D" id="1.25.40.20">
    <property type="entry name" value="Ankyrin repeat-containing domain"/>
    <property type="match status" value="1"/>
</dbReference>
<keyword evidence="6" id="KW-1185">Reference proteome</keyword>
<evidence type="ECO:0000256" key="2">
    <source>
        <dbReference type="ARBA" id="ARBA00023043"/>
    </source>
</evidence>
<dbReference type="PANTHER" id="PTHR24171">
    <property type="entry name" value="ANKYRIN REPEAT DOMAIN-CONTAINING PROTEIN 39-RELATED"/>
    <property type="match status" value="1"/>
</dbReference>
<reference evidence="5 6" key="1">
    <citation type="submission" date="2016-04" db="EMBL/GenBank/DDBJ databases">
        <title>Complete genome sequence of natural rubber-degrading, novel Gram-negative bacterium, Rhizobacter gummiphilus strain NS21.</title>
        <authorList>
            <person name="Tabata M."/>
            <person name="Kasai D."/>
            <person name="Fukuda M."/>
        </authorList>
    </citation>
    <scope>NUCLEOTIDE SEQUENCE [LARGE SCALE GENOMIC DNA]</scope>
    <source>
        <strain evidence="5 6">NS21</strain>
    </source>
</reference>
<gene>
    <name evidence="5" type="ORF">A4W93_21680</name>
</gene>
<evidence type="ECO:0000256" key="1">
    <source>
        <dbReference type="ARBA" id="ARBA00022737"/>
    </source>
</evidence>
<evidence type="ECO:0000256" key="4">
    <source>
        <dbReference type="SAM" id="MobiDB-lite"/>
    </source>
</evidence>
<keyword evidence="2 3" id="KW-0040">ANK repeat</keyword>
<feature type="repeat" description="ANK" evidence="3">
    <location>
        <begin position="63"/>
        <end position="95"/>
    </location>
</feature>
<dbReference type="SUPFAM" id="SSF48403">
    <property type="entry name" value="Ankyrin repeat"/>
    <property type="match status" value="1"/>
</dbReference>
<dbReference type="InterPro" id="IPR002110">
    <property type="entry name" value="Ankyrin_rpt"/>
</dbReference>
<dbReference type="SMART" id="SM00248">
    <property type="entry name" value="ANK"/>
    <property type="match status" value="2"/>
</dbReference>
<dbReference type="PROSITE" id="PS50088">
    <property type="entry name" value="ANK_REPEAT"/>
    <property type="match status" value="2"/>
</dbReference>
<dbReference type="Pfam" id="PF12796">
    <property type="entry name" value="Ank_2"/>
    <property type="match status" value="1"/>
</dbReference>
<dbReference type="OrthoDB" id="7846836at2"/>
<proteinExistence type="predicted"/>
<evidence type="ECO:0000313" key="6">
    <source>
        <dbReference type="Proteomes" id="UP000193427"/>
    </source>
</evidence>
<evidence type="ECO:0000313" key="5">
    <source>
        <dbReference type="EMBL" id="ARN24001.1"/>
    </source>
</evidence>
<sequence>MQEVLRSAAQSMFPAEDDDGSIDVNSRSLDGDTPLHVFVWRGDVASARVLVEAAADVNAAGDMGETPLHVALNQQNEALVRLFVEAGARTTIRSGFGETAQDIAQRVGGIFAKLVPVRRGERQNRR</sequence>
<dbReference type="Proteomes" id="UP000193427">
    <property type="component" value="Chromosome"/>
</dbReference>
<accession>A0A1W6LI93</accession>
<dbReference type="EMBL" id="CP015118">
    <property type="protein sequence ID" value="ARN24001.1"/>
    <property type="molecule type" value="Genomic_DNA"/>
</dbReference>
<feature type="region of interest" description="Disordered" evidence="4">
    <location>
        <begin position="1"/>
        <end position="23"/>
    </location>
</feature>
<dbReference type="PROSITE" id="PS50297">
    <property type="entry name" value="ANK_REP_REGION"/>
    <property type="match status" value="2"/>
</dbReference>